<dbReference type="FunFam" id="3.40.50.1820:FF:000125">
    <property type="entry name" value="Carboxypeptidase"/>
    <property type="match status" value="1"/>
</dbReference>
<dbReference type="GO" id="GO:0017000">
    <property type="term" value="P:antibiotic biosynthetic process"/>
    <property type="evidence" value="ECO:0007669"/>
    <property type="project" value="UniProtKB-ARBA"/>
</dbReference>
<keyword evidence="6" id="KW-0732">Signal</keyword>
<evidence type="ECO:0000256" key="1">
    <source>
        <dbReference type="ARBA" id="ARBA00009431"/>
    </source>
</evidence>
<name>A0A0G4PQL0_PENC3</name>
<dbReference type="EMBL" id="HG793160">
    <property type="protein sequence ID" value="CRL28411.1"/>
    <property type="molecule type" value="Genomic_DNA"/>
</dbReference>
<protein>
    <recommendedName>
        <fullName evidence="6">Carboxypeptidase</fullName>
        <ecNumber evidence="6">3.4.16.-</ecNumber>
    </recommendedName>
</protein>
<feature type="compositionally biased region" description="Polar residues" evidence="7">
    <location>
        <begin position="525"/>
        <end position="547"/>
    </location>
</feature>
<keyword evidence="2 6" id="KW-0121">Carboxypeptidase</keyword>
<evidence type="ECO:0000256" key="2">
    <source>
        <dbReference type="ARBA" id="ARBA00022645"/>
    </source>
</evidence>
<evidence type="ECO:0000256" key="4">
    <source>
        <dbReference type="ARBA" id="ARBA00022801"/>
    </source>
</evidence>
<evidence type="ECO:0000313" key="8">
    <source>
        <dbReference type="EMBL" id="CRL28411.1"/>
    </source>
</evidence>
<dbReference type="SUPFAM" id="SSF53474">
    <property type="entry name" value="alpha/beta-Hydrolases"/>
    <property type="match status" value="1"/>
</dbReference>
<dbReference type="PANTHER" id="PTHR11802:SF131">
    <property type="entry name" value="CARBOXYPEPTIDASE"/>
    <property type="match status" value="1"/>
</dbReference>
<feature type="signal peptide" evidence="6">
    <location>
        <begin position="1"/>
        <end position="17"/>
    </location>
</feature>
<dbReference type="GO" id="GO:0000324">
    <property type="term" value="C:fungal-type vacuole"/>
    <property type="evidence" value="ECO:0007669"/>
    <property type="project" value="TreeGrafter"/>
</dbReference>
<dbReference type="PRINTS" id="PR00724">
    <property type="entry name" value="CRBOXYPTASEC"/>
</dbReference>
<proteinExistence type="inferred from homology"/>
<feature type="region of interest" description="Disordered" evidence="7">
    <location>
        <begin position="522"/>
        <end position="547"/>
    </location>
</feature>
<keyword evidence="9" id="KW-1185">Reference proteome</keyword>
<evidence type="ECO:0000256" key="6">
    <source>
        <dbReference type="RuleBase" id="RU361156"/>
    </source>
</evidence>
<keyword evidence="5" id="KW-0325">Glycoprotein</keyword>
<dbReference type="EC" id="3.4.16.-" evidence="6"/>
<feature type="chain" id="PRO_5006516136" description="Carboxypeptidase" evidence="6">
    <location>
        <begin position="18"/>
        <end position="608"/>
    </location>
</feature>
<evidence type="ECO:0000256" key="5">
    <source>
        <dbReference type="ARBA" id="ARBA00023180"/>
    </source>
</evidence>
<dbReference type="GO" id="GO:0006508">
    <property type="term" value="P:proteolysis"/>
    <property type="evidence" value="ECO:0007669"/>
    <property type="project" value="UniProtKB-KW"/>
</dbReference>
<keyword evidence="4 6" id="KW-0378">Hydrolase</keyword>
<dbReference type="STRING" id="1429867.A0A0G4PQL0"/>
<reference evidence="8 9" key="1">
    <citation type="journal article" date="2014" name="Nat. Commun.">
        <title>Multiple recent horizontal transfers of a large genomic region in cheese making fungi.</title>
        <authorList>
            <person name="Cheeseman K."/>
            <person name="Ropars J."/>
            <person name="Renault P."/>
            <person name="Dupont J."/>
            <person name="Gouzy J."/>
            <person name="Branca A."/>
            <person name="Abraham A.L."/>
            <person name="Ceppi M."/>
            <person name="Conseiller E."/>
            <person name="Debuchy R."/>
            <person name="Malagnac F."/>
            <person name="Goarin A."/>
            <person name="Silar P."/>
            <person name="Lacoste S."/>
            <person name="Sallet E."/>
            <person name="Bensimon A."/>
            <person name="Giraud T."/>
            <person name="Brygoo Y."/>
        </authorList>
    </citation>
    <scope>NUCLEOTIDE SEQUENCE [LARGE SCALE GENOMIC DNA]</scope>
    <source>
        <strain evidence="9">FM 013</strain>
    </source>
</reference>
<dbReference type="Pfam" id="PF00450">
    <property type="entry name" value="Peptidase_S10"/>
    <property type="match status" value="1"/>
</dbReference>
<evidence type="ECO:0000256" key="3">
    <source>
        <dbReference type="ARBA" id="ARBA00022670"/>
    </source>
</evidence>
<organism evidence="8 9">
    <name type="scientific">Penicillium camemberti (strain FM 013)</name>
    <dbReference type="NCBI Taxonomy" id="1429867"/>
    <lineage>
        <taxon>Eukaryota</taxon>
        <taxon>Fungi</taxon>
        <taxon>Dikarya</taxon>
        <taxon>Ascomycota</taxon>
        <taxon>Pezizomycotina</taxon>
        <taxon>Eurotiomycetes</taxon>
        <taxon>Eurotiomycetidae</taxon>
        <taxon>Eurotiales</taxon>
        <taxon>Aspergillaceae</taxon>
        <taxon>Penicillium</taxon>
    </lineage>
</organism>
<accession>A0A0G4PQL0</accession>
<dbReference type="GO" id="GO:0072330">
    <property type="term" value="P:monocarboxylic acid biosynthetic process"/>
    <property type="evidence" value="ECO:0007669"/>
    <property type="project" value="UniProtKB-ARBA"/>
</dbReference>
<comment type="similarity">
    <text evidence="1 6">Belongs to the peptidase S10 family.</text>
</comment>
<dbReference type="Proteomes" id="UP000053732">
    <property type="component" value="Unassembled WGS sequence"/>
</dbReference>
<evidence type="ECO:0000256" key="7">
    <source>
        <dbReference type="SAM" id="MobiDB-lite"/>
    </source>
</evidence>
<dbReference type="Gene3D" id="3.40.50.1820">
    <property type="entry name" value="alpha/beta hydrolase"/>
    <property type="match status" value="1"/>
</dbReference>
<dbReference type="PROSITE" id="PS00131">
    <property type="entry name" value="CARBOXYPEPT_SER_SER"/>
    <property type="match status" value="1"/>
</dbReference>
<dbReference type="GO" id="GO:0004185">
    <property type="term" value="F:serine-type carboxypeptidase activity"/>
    <property type="evidence" value="ECO:0007669"/>
    <property type="project" value="UniProtKB-UniRule"/>
</dbReference>
<dbReference type="InterPro" id="IPR001563">
    <property type="entry name" value="Peptidase_S10"/>
</dbReference>
<dbReference type="InterPro" id="IPR018202">
    <property type="entry name" value="Ser_caboxypep_ser_AS"/>
</dbReference>
<dbReference type="FunFam" id="1.10.287.410:FF:000002">
    <property type="entry name" value="Carboxypeptidase"/>
    <property type="match status" value="1"/>
</dbReference>
<gene>
    <name evidence="8" type="ORF">PCAMFM013_S027g000100</name>
</gene>
<evidence type="ECO:0000313" key="9">
    <source>
        <dbReference type="Proteomes" id="UP000053732"/>
    </source>
</evidence>
<dbReference type="InterPro" id="IPR029058">
    <property type="entry name" value="AB_hydrolase_fold"/>
</dbReference>
<dbReference type="AlphaFoldDB" id="A0A0G4PQL0"/>
<sequence length="608" mass="67854">MHISHWIPLLPAVVALAVPSDDSLEAFFRRQLPQHPTDVKTIKTANNVTIRYKEPGKEGVCETTPGVNSYAGYVDLSPTEHTFFWFFEARHDPENAPITLWLNGGPGSDSLIGLFEELGPCGVNKNNESYINKNSWNEVSNMLFLSQPLGVGFSYAEKAAGTLNPITGSYEDPSFAGIDGRYPVINATAVDTTVLAAKATWEVLQGFLGGLPKLDSKVKSKSFNLWTESYGGHYGPAFFDHFYEENLKIANGTQDGIQLDFNTLGIINGIIDEGIQAKYYPEFAVNNSYGIKAINETVYNYMKFANEMPNGCQDQIATCKLTNRTSVSDLALCAEAANMCRDNVESPYYVFSGRGTYDIRHPSDDPTPESYYQNYLAKDSVMNALGVDVNYTQSNNEVYFAFQQTGDFVWPNFLEDLEDILSRPVRVALIYGDADYICNWFGGEAISLAAEYKHSKQFQKAGYAPFLVDGVEYGETREYGNFSFTRVYEAGHEVPYYQPEASLQLFNRTLNGWELPKGEEKLKQNAGSTGPKSATHTQSSVPLPTATKASRFNLKHTLPNESHWRLKSRATPNNVQDHERKELTDIKYSLSTVLTTRGAVGDRDSREY</sequence>
<dbReference type="PANTHER" id="PTHR11802">
    <property type="entry name" value="SERINE PROTEASE FAMILY S10 SERINE CARBOXYPEPTIDASE"/>
    <property type="match status" value="1"/>
</dbReference>
<keyword evidence="3 6" id="KW-0645">Protease</keyword>